<feature type="compositionally biased region" description="Low complexity" evidence="1">
    <location>
        <begin position="23"/>
        <end position="38"/>
    </location>
</feature>
<feature type="region of interest" description="Disordered" evidence="1">
    <location>
        <begin position="1"/>
        <end position="46"/>
    </location>
</feature>
<proteinExistence type="predicted"/>
<comment type="caution">
    <text evidence="2">The sequence shown here is derived from an EMBL/GenBank/DDBJ whole genome shotgun (WGS) entry which is preliminary data.</text>
</comment>
<reference evidence="2" key="1">
    <citation type="submission" date="2021-05" db="EMBL/GenBank/DDBJ databases">
        <authorList>
            <person name="Khan N."/>
        </authorList>
    </citation>
    <scope>NUCLEOTIDE SEQUENCE</scope>
</reference>
<organism evidence="2 3">
    <name type="scientific">Fusarium equiseti</name>
    <name type="common">Fusarium scirpi</name>
    <dbReference type="NCBI Taxonomy" id="61235"/>
    <lineage>
        <taxon>Eukaryota</taxon>
        <taxon>Fungi</taxon>
        <taxon>Dikarya</taxon>
        <taxon>Ascomycota</taxon>
        <taxon>Pezizomycotina</taxon>
        <taxon>Sordariomycetes</taxon>
        <taxon>Hypocreomycetidae</taxon>
        <taxon>Hypocreales</taxon>
        <taxon>Nectriaceae</taxon>
        <taxon>Fusarium</taxon>
        <taxon>Fusarium incarnatum-equiseti species complex</taxon>
    </lineage>
</organism>
<name>A0A8J2NDA5_FUSEQ</name>
<dbReference type="Proteomes" id="UP000693738">
    <property type="component" value="Unassembled WGS sequence"/>
</dbReference>
<accession>A0A8J2NDA5</accession>
<gene>
    <name evidence="2" type="ORF">FEQUK3_LOCUS9147</name>
</gene>
<dbReference type="AlphaFoldDB" id="A0A8J2NDA5"/>
<evidence type="ECO:0000313" key="2">
    <source>
        <dbReference type="EMBL" id="CAG7563421.1"/>
    </source>
</evidence>
<protein>
    <submittedName>
        <fullName evidence="2">Uncharacterized protein</fullName>
    </submittedName>
</protein>
<feature type="compositionally biased region" description="Basic residues" evidence="1">
    <location>
        <begin position="1"/>
        <end position="11"/>
    </location>
</feature>
<evidence type="ECO:0000313" key="3">
    <source>
        <dbReference type="Proteomes" id="UP000693738"/>
    </source>
</evidence>
<dbReference type="EMBL" id="CAJSTJ010000157">
    <property type="protein sequence ID" value="CAG7563421.1"/>
    <property type="molecule type" value="Genomic_DNA"/>
</dbReference>
<sequence>MTRIIIKRKLRSSSPTPSPPISSSPIPSSPASSNAAPSPSHPPITRSAAKNQVRLYRGSKECPICKAIIVNRNNALKRHVKRHATLAELETTNFDLEPDRNGLSDADTARARRMWQSIPASIRNSGGIFQDGPLAGEGEVTGMPEVFMVNGRLKKKFMWIRKDLGGRIGRRPLKALKDGNSGAADSPTK</sequence>
<evidence type="ECO:0000256" key="1">
    <source>
        <dbReference type="SAM" id="MobiDB-lite"/>
    </source>
</evidence>